<comment type="catalytic activity">
    <reaction evidence="3">
        <text>DNA(n) + a 2'-deoxyribonucleoside 5'-triphosphate = DNA(n+1) + diphosphate</text>
        <dbReference type="Rhea" id="RHEA:22508"/>
        <dbReference type="Rhea" id="RHEA-COMP:17339"/>
        <dbReference type="Rhea" id="RHEA-COMP:17340"/>
        <dbReference type="ChEBI" id="CHEBI:33019"/>
        <dbReference type="ChEBI" id="CHEBI:61560"/>
        <dbReference type="ChEBI" id="CHEBI:173112"/>
        <dbReference type="EC" id="2.7.7.7"/>
    </reaction>
</comment>
<evidence type="ECO:0000256" key="1">
    <source>
        <dbReference type="ARBA" id="ARBA00024411"/>
    </source>
</evidence>
<evidence type="ECO:0000256" key="3">
    <source>
        <dbReference type="ARBA" id="ARBA00049244"/>
    </source>
</evidence>
<dbReference type="FunFam" id="3.30.342.10:FF:000003">
    <property type="entry name" value="DNA polymerase"/>
    <property type="match status" value="1"/>
</dbReference>
<dbReference type="AlphaFoldDB" id="A0A8J2PNN7"/>
<dbReference type="InterPro" id="IPR006133">
    <property type="entry name" value="DNA-dir_DNA_pol_B_exonuc"/>
</dbReference>
<protein>
    <recommendedName>
        <fullName evidence="1">DNA polymerase delta catalytic subunit</fullName>
    </recommendedName>
    <alternativeName>
        <fullName evidence="2">3'-5' exodeoxyribonuclease</fullName>
    </alternativeName>
</protein>
<dbReference type="GO" id="GO:0043625">
    <property type="term" value="C:delta DNA polymerase complex"/>
    <property type="evidence" value="ECO:0007669"/>
    <property type="project" value="TreeGrafter"/>
</dbReference>
<organism evidence="6 7">
    <name type="scientific">Allacma fusca</name>
    <dbReference type="NCBI Taxonomy" id="39272"/>
    <lineage>
        <taxon>Eukaryota</taxon>
        <taxon>Metazoa</taxon>
        <taxon>Ecdysozoa</taxon>
        <taxon>Arthropoda</taxon>
        <taxon>Hexapoda</taxon>
        <taxon>Collembola</taxon>
        <taxon>Symphypleona</taxon>
        <taxon>Sminthuridae</taxon>
        <taxon>Allacma</taxon>
    </lineage>
</organism>
<feature type="domain" description="DNA-directed DNA polymerase family B exonuclease" evidence="4">
    <location>
        <begin position="117"/>
        <end position="224"/>
    </location>
</feature>
<dbReference type="GO" id="GO:0003887">
    <property type="term" value="F:DNA-directed DNA polymerase activity"/>
    <property type="evidence" value="ECO:0007669"/>
    <property type="project" value="UniProtKB-EC"/>
</dbReference>
<proteinExistence type="predicted"/>
<dbReference type="InterPro" id="IPR050240">
    <property type="entry name" value="DNA_pol_type-B"/>
</dbReference>
<dbReference type="GO" id="GO:0006297">
    <property type="term" value="P:nucleotide-excision repair, DNA gap filling"/>
    <property type="evidence" value="ECO:0007669"/>
    <property type="project" value="TreeGrafter"/>
</dbReference>
<evidence type="ECO:0000313" key="7">
    <source>
        <dbReference type="Proteomes" id="UP000708208"/>
    </source>
</evidence>
<dbReference type="PANTHER" id="PTHR10322">
    <property type="entry name" value="DNA POLYMERASE CATALYTIC SUBUNIT"/>
    <property type="match status" value="1"/>
</dbReference>
<sequence length="227" mass="25121">MYGVTDDGNAVCCHVHGFSPYFYVSVPDNFNSDHCGDFKNTLNRVLIADSKTSKSSLAEPVLAVELVNKINIFGYRKDDKTLFVKITLALPRLIAAAKRVMERGEVTVPGLGQVAYQAYESNVDFETRFMVDQDVVGCNWIELPAGKYTVRQPGKGRGPASRAQIEVDIAYTSLISHAPEDEWSKLAPFRILSFDIECAGRKGIFPEPDKDPVIQIANMVQRQGDTG</sequence>
<name>A0A8J2PNN7_9HEXA</name>
<dbReference type="Pfam" id="PF03104">
    <property type="entry name" value="DNA_pol_B_exo1"/>
    <property type="match status" value="1"/>
</dbReference>
<dbReference type="InterPro" id="IPR056435">
    <property type="entry name" value="DPOD/Z_N"/>
</dbReference>
<dbReference type="EMBL" id="CAJVCH010510912">
    <property type="protein sequence ID" value="CAG7821425.1"/>
    <property type="molecule type" value="Genomic_DNA"/>
</dbReference>
<dbReference type="GO" id="GO:0045004">
    <property type="term" value="P:DNA replication proofreading"/>
    <property type="evidence" value="ECO:0007669"/>
    <property type="project" value="TreeGrafter"/>
</dbReference>
<evidence type="ECO:0000259" key="5">
    <source>
        <dbReference type="Pfam" id="PF24055"/>
    </source>
</evidence>
<evidence type="ECO:0000259" key="4">
    <source>
        <dbReference type="Pfam" id="PF03104"/>
    </source>
</evidence>
<reference evidence="6" key="1">
    <citation type="submission" date="2021-06" db="EMBL/GenBank/DDBJ databases">
        <authorList>
            <person name="Hodson N. C."/>
            <person name="Mongue J. A."/>
            <person name="Jaron S. K."/>
        </authorList>
    </citation>
    <scope>NUCLEOTIDE SEQUENCE</scope>
</reference>
<dbReference type="GO" id="GO:0008296">
    <property type="term" value="F:3'-5'-DNA exonuclease activity"/>
    <property type="evidence" value="ECO:0007669"/>
    <property type="project" value="TreeGrafter"/>
</dbReference>
<dbReference type="GO" id="GO:0006287">
    <property type="term" value="P:base-excision repair, gap-filling"/>
    <property type="evidence" value="ECO:0007669"/>
    <property type="project" value="TreeGrafter"/>
</dbReference>
<accession>A0A8J2PNN7</accession>
<dbReference type="Pfam" id="PF24055">
    <property type="entry name" value="POL3_N"/>
    <property type="match status" value="1"/>
</dbReference>
<gene>
    <name evidence="6" type="ORF">AFUS01_LOCUS31764</name>
</gene>
<comment type="caution">
    <text evidence="6">The sequence shown here is derived from an EMBL/GenBank/DDBJ whole genome shotgun (WGS) entry which is preliminary data.</text>
</comment>
<dbReference type="OrthoDB" id="2414538at2759"/>
<evidence type="ECO:0000313" key="6">
    <source>
        <dbReference type="EMBL" id="CAG7821425.1"/>
    </source>
</evidence>
<feature type="domain" description="DNA polymerase delta/zeta catalytic subunit N-terminal" evidence="5">
    <location>
        <begin position="17"/>
        <end position="94"/>
    </location>
</feature>
<evidence type="ECO:0000256" key="2">
    <source>
        <dbReference type="ARBA" id="ARBA00042791"/>
    </source>
</evidence>
<dbReference type="PANTHER" id="PTHR10322:SF23">
    <property type="entry name" value="DNA POLYMERASE DELTA CATALYTIC SUBUNIT"/>
    <property type="match status" value="1"/>
</dbReference>
<dbReference type="Proteomes" id="UP000708208">
    <property type="component" value="Unassembled WGS sequence"/>
</dbReference>
<keyword evidence="7" id="KW-1185">Reference proteome</keyword>